<evidence type="ECO:0000313" key="5">
    <source>
        <dbReference type="Proteomes" id="UP001193035"/>
    </source>
</evidence>
<reference evidence="4 5" key="1">
    <citation type="submission" date="2019-05" db="EMBL/GenBank/DDBJ databases">
        <title>Ruegeria sp. nov., isolated from tidal flat.</title>
        <authorList>
            <person name="Kim W."/>
        </authorList>
    </citation>
    <scope>NUCLEOTIDE SEQUENCE [LARGE SCALE GENOMIC DNA]</scope>
    <source>
        <strain evidence="4 5">CAU 1488</strain>
    </source>
</reference>
<gene>
    <name evidence="4" type="ORF">FGK63_10905</name>
</gene>
<dbReference type="PANTHER" id="PTHR30055:SF146">
    <property type="entry name" value="HTH-TYPE TRANSCRIPTIONAL DUAL REGULATOR CECR"/>
    <property type="match status" value="1"/>
</dbReference>
<proteinExistence type="predicted"/>
<dbReference type="InterPro" id="IPR050109">
    <property type="entry name" value="HTH-type_TetR-like_transc_reg"/>
</dbReference>
<sequence length="192" mass="20478">MKDAHPDPRQQAILSSAWQAFATYGFRKTSMDDIARGAGMSRPAVYLHYRNKEAIFRSLVEHFYQEKTEAVAECLNGPGTIPEVLGRAMAAQSDGIAALLASPHGLELLDAGSSTAPDIVAAGEAGLRDLYAGWLDREAGKGRVRFSGPSQAIAGMITAALKGIKITAQDIETYTERVSAFAILIGAGLEVR</sequence>
<accession>A0ABY2WZP4</accession>
<dbReference type="SUPFAM" id="SSF46689">
    <property type="entry name" value="Homeodomain-like"/>
    <property type="match status" value="1"/>
</dbReference>
<evidence type="ECO:0000259" key="3">
    <source>
        <dbReference type="PROSITE" id="PS50977"/>
    </source>
</evidence>
<dbReference type="Gene3D" id="1.10.357.10">
    <property type="entry name" value="Tetracycline Repressor, domain 2"/>
    <property type="match status" value="1"/>
</dbReference>
<dbReference type="Pfam" id="PF00440">
    <property type="entry name" value="TetR_N"/>
    <property type="match status" value="1"/>
</dbReference>
<dbReference type="EMBL" id="VCPD01000003">
    <property type="protein sequence ID" value="TMV07952.1"/>
    <property type="molecule type" value="Genomic_DNA"/>
</dbReference>
<dbReference type="InterPro" id="IPR009057">
    <property type="entry name" value="Homeodomain-like_sf"/>
</dbReference>
<feature type="domain" description="HTH tetR-type" evidence="3">
    <location>
        <begin position="7"/>
        <end position="67"/>
    </location>
</feature>
<dbReference type="Proteomes" id="UP001193035">
    <property type="component" value="Unassembled WGS sequence"/>
</dbReference>
<evidence type="ECO:0000313" key="4">
    <source>
        <dbReference type="EMBL" id="TMV07952.1"/>
    </source>
</evidence>
<dbReference type="RefSeq" id="WP_138842066.1">
    <property type="nucleotide sequence ID" value="NZ_VCPD01000003.1"/>
</dbReference>
<organism evidence="4 5">
    <name type="scientific">Ruegeria sediminis</name>
    <dbReference type="NCBI Taxonomy" id="2583820"/>
    <lineage>
        <taxon>Bacteria</taxon>
        <taxon>Pseudomonadati</taxon>
        <taxon>Pseudomonadota</taxon>
        <taxon>Alphaproteobacteria</taxon>
        <taxon>Rhodobacterales</taxon>
        <taxon>Roseobacteraceae</taxon>
        <taxon>Ruegeria</taxon>
    </lineage>
</organism>
<dbReference type="PRINTS" id="PR00455">
    <property type="entry name" value="HTHTETR"/>
</dbReference>
<keyword evidence="5" id="KW-1185">Reference proteome</keyword>
<name>A0ABY2WZP4_9RHOB</name>
<evidence type="ECO:0000256" key="2">
    <source>
        <dbReference type="PROSITE-ProRule" id="PRU00335"/>
    </source>
</evidence>
<protein>
    <submittedName>
        <fullName evidence="4">TetR/AcrR family transcriptional regulator</fullName>
    </submittedName>
</protein>
<dbReference type="PROSITE" id="PS50977">
    <property type="entry name" value="HTH_TETR_2"/>
    <property type="match status" value="1"/>
</dbReference>
<dbReference type="InterPro" id="IPR001647">
    <property type="entry name" value="HTH_TetR"/>
</dbReference>
<keyword evidence="1 2" id="KW-0238">DNA-binding</keyword>
<dbReference type="PANTHER" id="PTHR30055">
    <property type="entry name" value="HTH-TYPE TRANSCRIPTIONAL REGULATOR RUTR"/>
    <property type="match status" value="1"/>
</dbReference>
<comment type="caution">
    <text evidence="4">The sequence shown here is derived from an EMBL/GenBank/DDBJ whole genome shotgun (WGS) entry which is preliminary data.</text>
</comment>
<evidence type="ECO:0000256" key="1">
    <source>
        <dbReference type="ARBA" id="ARBA00023125"/>
    </source>
</evidence>
<feature type="DNA-binding region" description="H-T-H motif" evidence="2">
    <location>
        <begin position="30"/>
        <end position="49"/>
    </location>
</feature>